<proteinExistence type="predicted"/>
<dbReference type="EMBL" id="JADEXS010000118">
    <property type="protein sequence ID" value="MBE9022952.1"/>
    <property type="molecule type" value="Genomic_DNA"/>
</dbReference>
<evidence type="ECO:0000256" key="1">
    <source>
        <dbReference type="SAM" id="MobiDB-lite"/>
    </source>
</evidence>
<gene>
    <name evidence="2" type="ORF">IQ276_11090</name>
</gene>
<name>A0A8J7D0D2_DESMC</name>
<sequence>MPGDVSSNTETSPGTNIEYGDTPAGKILQRLDQLEDTHYQYVHAHQDRLQARLDESKRLEEKFRTEAMELRSQILALAQSEETESENP</sequence>
<accession>A0A8J7D0D2</accession>
<feature type="compositionally biased region" description="Polar residues" evidence="1">
    <location>
        <begin position="1"/>
        <end position="15"/>
    </location>
</feature>
<evidence type="ECO:0000313" key="2">
    <source>
        <dbReference type="EMBL" id="MBE9022952.1"/>
    </source>
</evidence>
<feature type="region of interest" description="Disordered" evidence="1">
    <location>
        <begin position="1"/>
        <end position="24"/>
    </location>
</feature>
<organism evidence="2 3">
    <name type="scientific">Desmonostoc muscorum LEGE 12446</name>
    <dbReference type="NCBI Taxonomy" id="1828758"/>
    <lineage>
        <taxon>Bacteria</taxon>
        <taxon>Bacillati</taxon>
        <taxon>Cyanobacteriota</taxon>
        <taxon>Cyanophyceae</taxon>
        <taxon>Nostocales</taxon>
        <taxon>Nostocaceae</taxon>
        <taxon>Desmonostoc</taxon>
    </lineage>
</organism>
<comment type="caution">
    <text evidence="2">The sequence shown here is derived from an EMBL/GenBank/DDBJ whole genome shotgun (WGS) entry which is preliminary data.</text>
</comment>
<reference evidence="2" key="1">
    <citation type="submission" date="2020-10" db="EMBL/GenBank/DDBJ databases">
        <authorList>
            <person name="Castelo-Branco R."/>
            <person name="Eusebio N."/>
            <person name="Adriana R."/>
            <person name="Vieira A."/>
            <person name="Brugerolle De Fraissinette N."/>
            <person name="Rezende De Castro R."/>
            <person name="Schneider M.P."/>
            <person name="Vasconcelos V."/>
            <person name="Leao P.N."/>
        </authorList>
    </citation>
    <scope>NUCLEOTIDE SEQUENCE</scope>
    <source>
        <strain evidence="2">LEGE 12446</strain>
    </source>
</reference>
<dbReference type="RefSeq" id="WP_193916206.1">
    <property type="nucleotide sequence ID" value="NZ_JADEXS020000001.1"/>
</dbReference>
<keyword evidence="3" id="KW-1185">Reference proteome</keyword>
<dbReference type="Proteomes" id="UP000622533">
    <property type="component" value="Unassembled WGS sequence"/>
</dbReference>
<evidence type="ECO:0000313" key="3">
    <source>
        <dbReference type="Proteomes" id="UP000622533"/>
    </source>
</evidence>
<protein>
    <submittedName>
        <fullName evidence="2">Uncharacterized protein</fullName>
    </submittedName>
</protein>
<dbReference type="AlphaFoldDB" id="A0A8J7D0D2"/>